<dbReference type="PANTHER" id="PTHR38773">
    <property type="entry name" value="PROTEIN SPRT"/>
    <property type="match status" value="1"/>
</dbReference>
<feature type="domain" description="SprT-like" evidence="1">
    <location>
        <begin position="1"/>
        <end position="144"/>
    </location>
</feature>
<gene>
    <name evidence="2" type="ORF">AX660_07735</name>
</gene>
<proteinExistence type="predicted"/>
<name>A0A136A5Y6_9ALTE</name>
<evidence type="ECO:0000259" key="1">
    <source>
        <dbReference type="SMART" id="SM00731"/>
    </source>
</evidence>
<evidence type="ECO:0000313" key="2">
    <source>
        <dbReference type="EMBL" id="KXI30530.1"/>
    </source>
</evidence>
<dbReference type="AlphaFoldDB" id="A0A136A5Y6"/>
<dbReference type="PANTHER" id="PTHR38773:SF1">
    <property type="entry name" value="PROTEIN SPRT"/>
    <property type="match status" value="1"/>
</dbReference>
<sequence length="144" mass="16638">MDIASGHFKQTFVMPEVRFNQRGKIAGSARLQRNELRFNPVLMKDNLDLFISDVVPHEVCHLLAYSLYGRVKPHGKEWQGLMSEVFGRKPQTYHMMDVTKVAGQKFTYKCQCGPIQLSIRRHNKVIRKVQQYRCLKCGSQLIAA</sequence>
<dbReference type="Pfam" id="PF17283">
    <property type="entry name" value="Zn_ribbon_SprT"/>
    <property type="match status" value="1"/>
</dbReference>
<dbReference type="Pfam" id="PF10263">
    <property type="entry name" value="SprT-like"/>
    <property type="match status" value="1"/>
</dbReference>
<dbReference type="GO" id="GO:0006950">
    <property type="term" value="P:response to stress"/>
    <property type="evidence" value="ECO:0007669"/>
    <property type="project" value="UniProtKB-ARBA"/>
</dbReference>
<dbReference type="NCBIfam" id="NF003421">
    <property type="entry name" value="PRK04860.1"/>
    <property type="match status" value="1"/>
</dbReference>
<dbReference type="Proteomes" id="UP000070299">
    <property type="component" value="Unassembled WGS sequence"/>
</dbReference>
<comment type="caution">
    <text evidence="2">The sequence shown here is derived from an EMBL/GenBank/DDBJ whole genome shotgun (WGS) entry which is preliminary data.</text>
</comment>
<dbReference type="STRING" id="1799789.AX660_07735"/>
<dbReference type="InterPro" id="IPR006640">
    <property type="entry name" value="SprT-like_domain"/>
</dbReference>
<accession>A0A136A5Y6</accession>
<reference evidence="3" key="1">
    <citation type="submission" date="2016-02" db="EMBL/GenBank/DDBJ databases">
        <authorList>
            <person name="Schultz-Johansen M."/>
            <person name="Glaring M.A."/>
            <person name="Bech P.K."/>
            <person name="Stougaard P."/>
        </authorList>
    </citation>
    <scope>NUCLEOTIDE SEQUENCE [LARGE SCALE GENOMIC DNA]</scope>
    <source>
        <strain evidence="3">S66</strain>
    </source>
</reference>
<evidence type="ECO:0000313" key="3">
    <source>
        <dbReference type="Proteomes" id="UP000070299"/>
    </source>
</evidence>
<dbReference type="EMBL" id="LSNE01000003">
    <property type="protein sequence ID" value="KXI30530.1"/>
    <property type="molecule type" value="Genomic_DNA"/>
</dbReference>
<protein>
    <submittedName>
        <fullName evidence="2">SprT family protein</fullName>
    </submittedName>
</protein>
<organism evidence="2 3">
    <name type="scientific">Paraglaciecola hydrolytica</name>
    <dbReference type="NCBI Taxonomy" id="1799789"/>
    <lineage>
        <taxon>Bacteria</taxon>
        <taxon>Pseudomonadati</taxon>
        <taxon>Pseudomonadota</taxon>
        <taxon>Gammaproteobacteria</taxon>
        <taxon>Alteromonadales</taxon>
        <taxon>Alteromonadaceae</taxon>
        <taxon>Paraglaciecola</taxon>
    </lineage>
</organism>
<dbReference type="SMART" id="SM00731">
    <property type="entry name" value="SprT"/>
    <property type="match status" value="1"/>
</dbReference>
<dbReference type="InterPro" id="IPR035240">
    <property type="entry name" value="SprT_Zn_ribbon"/>
</dbReference>
<keyword evidence="3" id="KW-1185">Reference proteome</keyword>